<accession>A0A7X3CQ32</accession>
<comment type="caution">
    <text evidence="2">The sequence shown here is derived from an EMBL/GenBank/DDBJ whole genome shotgun (WGS) entry which is preliminary data.</text>
</comment>
<keyword evidence="3" id="KW-1185">Reference proteome</keyword>
<gene>
    <name evidence="2" type="ORF">GNP93_00875</name>
</gene>
<dbReference type="GO" id="GO:0016740">
    <property type="term" value="F:transferase activity"/>
    <property type="evidence" value="ECO:0007669"/>
    <property type="project" value="UniProtKB-ARBA"/>
</dbReference>
<dbReference type="RefSeq" id="WP_127607138.1">
    <property type="nucleotide sequence ID" value="NZ_JBDLZV010000001.1"/>
</dbReference>
<dbReference type="CDD" id="cd16443">
    <property type="entry name" value="LplA"/>
    <property type="match status" value="1"/>
</dbReference>
<sequence length="295" mass="32074">MERAYEPLNKDDTGHQPSGWEGVLVLDRTDELGEADVLYPFALEELLCRYAGEGGPSIVHLWRHPRAFVMGLRDSRLPGAPQATRWLQAQGYNVAVRNSGGAAVPLDLGVVNVSFIRAKRRKGDLDFRDDFETMYELIATALREAGGGVDKGEIVGAYCPGDFDLSIGGRKFCGIAQRRQQHAYVVQAFVVAEGAGAAKARLARAFYERAAEGAAADAAYPRVTEDSMASLTELLGERFGGAAAFADAVKRVVRERQSEAGLAAASAKLWLPQAAEVREMAEQMRARYGILEKPQ</sequence>
<dbReference type="InterPro" id="IPR050664">
    <property type="entry name" value="Octanoyltrans_LipM/LipL"/>
</dbReference>
<dbReference type="SUPFAM" id="SSF55681">
    <property type="entry name" value="Class II aaRS and biotin synthetases"/>
    <property type="match status" value="1"/>
</dbReference>
<keyword evidence="2" id="KW-0436">Ligase</keyword>
<feature type="domain" description="BPL/LPL catalytic" evidence="1">
    <location>
        <begin position="53"/>
        <end position="239"/>
    </location>
</feature>
<dbReference type="EMBL" id="WNZX01000001">
    <property type="protein sequence ID" value="MUG69220.1"/>
    <property type="molecule type" value="Genomic_DNA"/>
</dbReference>
<evidence type="ECO:0000313" key="3">
    <source>
        <dbReference type="Proteomes" id="UP000450917"/>
    </source>
</evidence>
<organism evidence="2 3">
    <name type="scientific">Paenibacillus validus</name>
    <dbReference type="NCBI Taxonomy" id="44253"/>
    <lineage>
        <taxon>Bacteria</taxon>
        <taxon>Bacillati</taxon>
        <taxon>Bacillota</taxon>
        <taxon>Bacilli</taxon>
        <taxon>Bacillales</taxon>
        <taxon>Paenibacillaceae</taxon>
        <taxon>Paenibacillus</taxon>
    </lineage>
</organism>
<protein>
    <submittedName>
        <fullName evidence="2">Lipoate--protein ligase family protein</fullName>
    </submittedName>
</protein>
<dbReference type="PANTHER" id="PTHR43679">
    <property type="entry name" value="OCTANOYLTRANSFERASE LIPM-RELATED"/>
    <property type="match status" value="1"/>
</dbReference>
<dbReference type="InterPro" id="IPR004143">
    <property type="entry name" value="BPL_LPL_catalytic"/>
</dbReference>
<name>A0A7X3CQ32_9BACL</name>
<dbReference type="Gene3D" id="3.30.930.10">
    <property type="entry name" value="Bira Bifunctional Protein, Domain 2"/>
    <property type="match status" value="1"/>
</dbReference>
<reference evidence="2 3" key="1">
    <citation type="submission" date="2019-11" db="EMBL/GenBank/DDBJ databases">
        <title>Draft genome sequences of five Paenibacillus species of dairy origin.</title>
        <authorList>
            <person name="Olajide A.M."/>
            <person name="Chen S."/>
            <person name="Lapointe G."/>
        </authorList>
    </citation>
    <scope>NUCLEOTIDE SEQUENCE [LARGE SCALE GENOMIC DNA]</scope>
    <source>
        <strain evidence="2 3">2CS3</strain>
    </source>
</reference>
<dbReference type="GO" id="GO:0016874">
    <property type="term" value="F:ligase activity"/>
    <property type="evidence" value="ECO:0007669"/>
    <property type="project" value="UniProtKB-KW"/>
</dbReference>
<dbReference type="GO" id="GO:0140096">
    <property type="term" value="F:catalytic activity, acting on a protein"/>
    <property type="evidence" value="ECO:0007669"/>
    <property type="project" value="UniProtKB-ARBA"/>
</dbReference>
<dbReference type="GO" id="GO:0009249">
    <property type="term" value="P:protein lipoylation"/>
    <property type="evidence" value="ECO:0007669"/>
    <property type="project" value="UniProtKB-ARBA"/>
</dbReference>
<dbReference type="InterPro" id="IPR045864">
    <property type="entry name" value="aa-tRNA-synth_II/BPL/LPL"/>
</dbReference>
<dbReference type="PANTHER" id="PTHR43679:SF2">
    <property type="entry name" value="OCTANOYL-[GCVH]:PROTEIN N-OCTANOYLTRANSFERASE"/>
    <property type="match status" value="1"/>
</dbReference>
<dbReference type="Proteomes" id="UP000450917">
    <property type="component" value="Unassembled WGS sequence"/>
</dbReference>
<dbReference type="Pfam" id="PF21948">
    <property type="entry name" value="LplA-B_cat"/>
    <property type="match status" value="1"/>
</dbReference>
<evidence type="ECO:0000313" key="2">
    <source>
        <dbReference type="EMBL" id="MUG69220.1"/>
    </source>
</evidence>
<dbReference type="AlphaFoldDB" id="A0A7X3CQ32"/>
<proteinExistence type="predicted"/>
<evidence type="ECO:0000259" key="1">
    <source>
        <dbReference type="PROSITE" id="PS51733"/>
    </source>
</evidence>
<dbReference type="PROSITE" id="PS51733">
    <property type="entry name" value="BPL_LPL_CATALYTIC"/>
    <property type="match status" value="1"/>
</dbReference>